<dbReference type="Gramene" id="Pp3c4_4881V3.1">
    <property type="protein sequence ID" value="Pp3c4_4881V3.1"/>
    <property type="gene ID" value="Pp3c4_4881"/>
</dbReference>
<organism evidence="1">
    <name type="scientific">Physcomitrium patens</name>
    <name type="common">Spreading-leaved earth moss</name>
    <name type="synonym">Physcomitrella patens</name>
    <dbReference type="NCBI Taxonomy" id="3218"/>
    <lineage>
        <taxon>Eukaryota</taxon>
        <taxon>Viridiplantae</taxon>
        <taxon>Streptophyta</taxon>
        <taxon>Embryophyta</taxon>
        <taxon>Bryophyta</taxon>
        <taxon>Bryophytina</taxon>
        <taxon>Bryopsida</taxon>
        <taxon>Funariidae</taxon>
        <taxon>Funariales</taxon>
        <taxon>Funariaceae</taxon>
        <taxon>Physcomitrium</taxon>
    </lineage>
</organism>
<evidence type="ECO:0000313" key="2">
    <source>
        <dbReference type="EnsemblPlants" id="Pp3c4_4881V3.1"/>
    </source>
</evidence>
<protein>
    <submittedName>
        <fullName evidence="1 2">Uncharacterized protein</fullName>
    </submittedName>
</protein>
<evidence type="ECO:0000313" key="3">
    <source>
        <dbReference type="Proteomes" id="UP000006727"/>
    </source>
</evidence>
<sequence>MNWVPGEKLQCRTDGTLSQRSEESESPRLPFSLIKSRVRRVEPVTVLAGAEKMLHFPAGKDEMDLVVTLKMGPQIASLMFTEDNELHVSLSFDFRNIASCLVSSLGTTISPSWKADTCGATILSNSYNNLSLSSISRFSSETRTRSLSTIGNNGDVVRPSASSHFELLIKISIFSIDCFVARVNSGDATVKLKSSTLGYSRENSRTSENDNLKSQMRMHFPINRVKTIVLTNHMETRQYTLDDTIL</sequence>
<name>A0A2K1KM90_PHYPA</name>
<dbReference type="Proteomes" id="UP000006727">
    <property type="component" value="Chromosome 4"/>
</dbReference>
<dbReference type="InParanoid" id="A0A2K1KM90"/>
<evidence type="ECO:0000313" key="1">
    <source>
        <dbReference type="EMBL" id="PNR54889.1"/>
    </source>
</evidence>
<reference evidence="1 3" key="1">
    <citation type="journal article" date="2008" name="Science">
        <title>The Physcomitrella genome reveals evolutionary insights into the conquest of land by plants.</title>
        <authorList>
            <person name="Rensing S."/>
            <person name="Lang D."/>
            <person name="Zimmer A."/>
            <person name="Terry A."/>
            <person name="Salamov A."/>
            <person name="Shapiro H."/>
            <person name="Nishiyama T."/>
            <person name="Perroud P.-F."/>
            <person name="Lindquist E."/>
            <person name="Kamisugi Y."/>
            <person name="Tanahashi T."/>
            <person name="Sakakibara K."/>
            <person name="Fujita T."/>
            <person name="Oishi K."/>
            <person name="Shin-I T."/>
            <person name="Kuroki Y."/>
            <person name="Toyoda A."/>
            <person name="Suzuki Y."/>
            <person name="Hashimoto A."/>
            <person name="Yamaguchi K."/>
            <person name="Sugano A."/>
            <person name="Kohara Y."/>
            <person name="Fujiyama A."/>
            <person name="Anterola A."/>
            <person name="Aoki S."/>
            <person name="Ashton N."/>
            <person name="Barbazuk W.B."/>
            <person name="Barker E."/>
            <person name="Bennetzen J."/>
            <person name="Bezanilla M."/>
            <person name="Blankenship R."/>
            <person name="Cho S.H."/>
            <person name="Dutcher S."/>
            <person name="Estelle M."/>
            <person name="Fawcett J.A."/>
            <person name="Gundlach H."/>
            <person name="Hanada K."/>
            <person name="Heyl A."/>
            <person name="Hicks K.A."/>
            <person name="Hugh J."/>
            <person name="Lohr M."/>
            <person name="Mayer K."/>
            <person name="Melkozernov A."/>
            <person name="Murata T."/>
            <person name="Nelson D."/>
            <person name="Pils B."/>
            <person name="Prigge M."/>
            <person name="Reiss B."/>
            <person name="Renner T."/>
            <person name="Rombauts S."/>
            <person name="Rushton P."/>
            <person name="Sanderfoot A."/>
            <person name="Schween G."/>
            <person name="Shiu S.-H."/>
            <person name="Stueber K."/>
            <person name="Theodoulou F.L."/>
            <person name="Tu H."/>
            <person name="Van de Peer Y."/>
            <person name="Verrier P.J."/>
            <person name="Waters E."/>
            <person name="Wood A."/>
            <person name="Yang L."/>
            <person name="Cove D."/>
            <person name="Cuming A."/>
            <person name="Hasebe M."/>
            <person name="Lucas S."/>
            <person name="Mishler D.B."/>
            <person name="Reski R."/>
            <person name="Grigoriev I."/>
            <person name="Quatrano R.S."/>
            <person name="Boore J.L."/>
        </authorList>
    </citation>
    <scope>NUCLEOTIDE SEQUENCE [LARGE SCALE GENOMIC DNA]</scope>
    <source>
        <strain evidence="2 3">cv. Gransden 2004</strain>
    </source>
</reference>
<reference evidence="1 3" key="2">
    <citation type="journal article" date="2018" name="Plant J.">
        <title>The Physcomitrella patens chromosome-scale assembly reveals moss genome structure and evolution.</title>
        <authorList>
            <person name="Lang D."/>
            <person name="Ullrich K.K."/>
            <person name="Murat F."/>
            <person name="Fuchs J."/>
            <person name="Jenkins J."/>
            <person name="Haas F.B."/>
            <person name="Piednoel M."/>
            <person name="Gundlach H."/>
            <person name="Van Bel M."/>
            <person name="Meyberg R."/>
            <person name="Vives C."/>
            <person name="Morata J."/>
            <person name="Symeonidi A."/>
            <person name="Hiss M."/>
            <person name="Muchero W."/>
            <person name="Kamisugi Y."/>
            <person name="Saleh O."/>
            <person name="Blanc G."/>
            <person name="Decker E.L."/>
            <person name="van Gessel N."/>
            <person name="Grimwood J."/>
            <person name="Hayes R.D."/>
            <person name="Graham S.W."/>
            <person name="Gunter L.E."/>
            <person name="McDaniel S.F."/>
            <person name="Hoernstein S.N.W."/>
            <person name="Larsson A."/>
            <person name="Li F.W."/>
            <person name="Perroud P.F."/>
            <person name="Phillips J."/>
            <person name="Ranjan P."/>
            <person name="Rokshar D.S."/>
            <person name="Rothfels C.J."/>
            <person name="Schneider L."/>
            <person name="Shu S."/>
            <person name="Stevenson D.W."/>
            <person name="Thummler F."/>
            <person name="Tillich M."/>
            <person name="Villarreal Aguilar J.C."/>
            <person name="Widiez T."/>
            <person name="Wong G.K."/>
            <person name="Wymore A."/>
            <person name="Zhang Y."/>
            <person name="Zimmer A.D."/>
            <person name="Quatrano R.S."/>
            <person name="Mayer K.F.X."/>
            <person name="Goodstein D."/>
            <person name="Casacuberta J.M."/>
            <person name="Vandepoele K."/>
            <person name="Reski R."/>
            <person name="Cuming A.C."/>
            <person name="Tuskan G.A."/>
            <person name="Maumus F."/>
            <person name="Salse J."/>
            <person name="Schmutz J."/>
            <person name="Rensing S.A."/>
        </authorList>
    </citation>
    <scope>NUCLEOTIDE SEQUENCE [LARGE SCALE GENOMIC DNA]</scope>
    <source>
        <strain evidence="2 3">cv. Gransden 2004</strain>
    </source>
</reference>
<accession>A0A2K1KM90</accession>
<keyword evidence="3" id="KW-1185">Reference proteome</keyword>
<dbReference type="EMBL" id="ABEU02000004">
    <property type="protein sequence ID" value="PNR54889.1"/>
    <property type="molecule type" value="Genomic_DNA"/>
</dbReference>
<gene>
    <name evidence="1" type="ORF">PHYPA_005782</name>
</gene>
<proteinExistence type="predicted"/>
<dbReference type="EnsemblPlants" id="Pp3c4_4881V3.1">
    <property type="protein sequence ID" value="Pp3c4_4881V3.1"/>
    <property type="gene ID" value="Pp3c4_4881"/>
</dbReference>
<reference evidence="2" key="3">
    <citation type="submission" date="2020-12" db="UniProtKB">
        <authorList>
            <consortium name="EnsemblPlants"/>
        </authorList>
    </citation>
    <scope>IDENTIFICATION</scope>
</reference>
<dbReference type="AlphaFoldDB" id="A0A2K1KM90"/>